<organism evidence="1 2">
    <name type="scientific">Pontibacter saemangeumensis</name>
    <dbReference type="NCBI Taxonomy" id="1084525"/>
    <lineage>
        <taxon>Bacteria</taxon>
        <taxon>Pseudomonadati</taxon>
        <taxon>Bacteroidota</taxon>
        <taxon>Cytophagia</taxon>
        <taxon>Cytophagales</taxon>
        <taxon>Hymenobacteraceae</taxon>
        <taxon>Pontibacter</taxon>
    </lineage>
</organism>
<dbReference type="Proteomes" id="UP001500552">
    <property type="component" value="Unassembled WGS sequence"/>
</dbReference>
<dbReference type="EMBL" id="BAABHC010000010">
    <property type="protein sequence ID" value="GAA4431285.1"/>
    <property type="molecule type" value="Genomic_DNA"/>
</dbReference>
<comment type="caution">
    <text evidence="1">The sequence shown here is derived from an EMBL/GenBank/DDBJ whole genome shotgun (WGS) entry which is preliminary data.</text>
</comment>
<proteinExistence type="predicted"/>
<evidence type="ECO:0000313" key="1">
    <source>
        <dbReference type="EMBL" id="GAA4431285.1"/>
    </source>
</evidence>
<sequence>MHTLNDDSMHGSTFLLAKAQEEPQRLWQVSQAFRNAANDVQRSDNWLGDYCRRMKARGGTRYAIGATANKVATSYYRMVSCQQGFKPVELTAHQQKHKQDKLIYLGRKLSELKKEAA</sequence>
<reference evidence="2" key="1">
    <citation type="journal article" date="2019" name="Int. J. Syst. Evol. Microbiol.">
        <title>The Global Catalogue of Microorganisms (GCM) 10K type strain sequencing project: providing services to taxonomists for standard genome sequencing and annotation.</title>
        <authorList>
            <consortium name="The Broad Institute Genomics Platform"/>
            <consortium name="The Broad Institute Genome Sequencing Center for Infectious Disease"/>
            <person name="Wu L."/>
            <person name="Ma J."/>
        </authorList>
    </citation>
    <scope>NUCLEOTIDE SEQUENCE [LARGE SCALE GENOMIC DNA]</scope>
    <source>
        <strain evidence="2">JCM 17926</strain>
    </source>
</reference>
<name>A0ABP8LLN8_9BACT</name>
<protein>
    <recommendedName>
        <fullName evidence="3">Transposase IS116/IS110/IS902 family protein</fullName>
    </recommendedName>
</protein>
<keyword evidence="2" id="KW-1185">Reference proteome</keyword>
<gene>
    <name evidence="1" type="ORF">GCM10023188_18660</name>
</gene>
<evidence type="ECO:0000313" key="2">
    <source>
        <dbReference type="Proteomes" id="UP001500552"/>
    </source>
</evidence>
<evidence type="ECO:0008006" key="3">
    <source>
        <dbReference type="Google" id="ProtNLM"/>
    </source>
</evidence>
<accession>A0ABP8LLN8</accession>